<dbReference type="RefSeq" id="WP_188965149.1">
    <property type="nucleotide sequence ID" value="NZ_BMKW01000001.1"/>
</dbReference>
<evidence type="ECO:0000313" key="3">
    <source>
        <dbReference type="Proteomes" id="UP000661507"/>
    </source>
</evidence>
<comment type="caution">
    <text evidence="2">The sequence shown here is derived from an EMBL/GenBank/DDBJ whole genome shotgun (WGS) entry which is preliminary data.</text>
</comment>
<feature type="chain" id="PRO_5037701071" description="DUF2147 domain-containing protein" evidence="1">
    <location>
        <begin position="21"/>
        <end position="145"/>
    </location>
</feature>
<evidence type="ECO:0000256" key="1">
    <source>
        <dbReference type="SAM" id="SignalP"/>
    </source>
</evidence>
<accession>A0A917NGW3</accession>
<evidence type="ECO:0000313" key="2">
    <source>
        <dbReference type="EMBL" id="GGI99751.1"/>
    </source>
</evidence>
<sequence length="145" mass="15573">MLRIIGLASMALLSATSARAQSADAIRAHIARANHGCDIYRPEETYRGPLPGAPGPVVVVVYTLEGCGGSNDWNRVFGVFYEQDGRVTEVPQPHPPGFMVDAATVTHGAIEVNGLAYGPRDPRCCPSQRRRERFRLVDGAMAPAG</sequence>
<protein>
    <recommendedName>
        <fullName evidence="4">DUF2147 domain-containing protein</fullName>
    </recommendedName>
</protein>
<dbReference type="EMBL" id="BMKW01000001">
    <property type="protein sequence ID" value="GGI99751.1"/>
    <property type="molecule type" value="Genomic_DNA"/>
</dbReference>
<dbReference type="AlphaFoldDB" id="A0A917NGW3"/>
<reference evidence="2" key="1">
    <citation type="journal article" date="2014" name="Int. J. Syst. Evol. Microbiol.">
        <title>Complete genome sequence of Corynebacterium casei LMG S-19264T (=DSM 44701T), isolated from a smear-ripened cheese.</title>
        <authorList>
            <consortium name="US DOE Joint Genome Institute (JGI-PGF)"/>
            <person name="Walter F."/>
            <person name="Albersmeier A."/>
            <person name="Kalinowski J."/>
            <person name="Ruckert C."/>
        </authorList>
    </citation>
    <scope>NUCLEOTIDE SEQUENCE</scope>
    <source>
        <strain evidence="2">CGMCC 1.3617</strain>
    </source>
</reference>
<proteinExistence type="predicted"/>
<gene>
    <name evidence="2" type="ORF">GCM10011320_03140</name>
</gene>
<reference evidence="2" key="2">
    <citation type="submission" date="2020-09" db="EMBL/GenBank/DDBJ databases">
        <authorList>
            <person name="Sun Q."/>
            <person name="Zhou Y."/>
        </authorList>
    </citation>
    <scope>NUCLEOTIDE SEQUENCE</scope>
    <source>
        <strain evidence="2">CGMCC 1.3617</strain>
    </source>
</reference>
<evidence type="ECO:0008006" key="4">
    <source>
        <dbReference type="Google" id="ProtNLM"/>
    </source>
</evidence>
<feature type="signal peptide" evidence="1">
    <location>
        <begin position="1"/>
        <end position="20"/>
    </location>
</feature>
<keyword evidence="1" id="KW-0732">Signal</keyword>
<dbReference type="Proteomes" id="UP000661507">
    <property type="component" value="Unassembled WGS sequence"/>
</dbReference>
<organism evidence="2 3">
    <name type="scientific">Neoroseomonas lacus</name>
    <dbReference type="NCBI Taxonomy" id="287609"/>
    <lineage>
        <taxon>Bacteria</taxon>
        <taxon>Pseudomonadati</taxon>
        <taxon>Pseudomonadota</taxon>
        <taxon>Alphaproteobacteria</taxon>
        <taxon>Acetobacterales</taxon>
        <taxon>Acetobacteraceae</taxon>
        <taxon>Neoroseomonas</taxon>
    </lineage>
</organism>
<keyword evidence="3" id="KW-1185">Reference proteome</keyword>
<name>A0A917NGW3_9PROT</name>